<sequence>MASGARSSSHSFLALLVLLPLVVLSAAAAAVSYETKSMDPGLVVMALPEPVSGPESLAFDGRGGGPYSGVSDGRVLRWDGGLRGWTEYAYNSKHKSVALCAPDKKLVVPESVCGRPLGLQFHRRSGELYVADAYLGLLRVPARGGLAEVVAAEAGGEPFNFLNGLDVDQRTGDVYFTDSSTTGATTCWWWPWVTRRAGCSVTTGALAAWRCSARASRTRTAWRWVATASSWWWRTRRCASCGGTGSAAPGRARPRPSRSCRGTRTTCAPTAAAGTGWR</sequence>
<name>A0A3L6QLB5_PANMI</name>
<keyword evidence="4" id="KW-1185">Reference proteome</keyword>
<evidence type="ECO:0000313" key="3">
    <source>
        <dbReference type="EMBL" id="RLM84318.1"/>
    </source>
</evidence>
<dbReference type="Proteomes" id="UP000275267">
    <property type="component" value="Unassembled WGS sequence"/>
</dbReference>
<dbReference type="PANTHER" id="PTHR10426:SF31">
    <property type="entry name" value="STRICTOSIDINE SYNTHASE 3"/>
    <property type="match status" value="1"/>
</dbReference>
<accession>A0A3L6QLB5</accession>
<dbReference type="AlphaFoldDB" id="A0A3L6QLB5"/>
<evidence type="ECO:0000313" key="4">
    <source>
        <dbReference type="Proteomes" id="UP000275267"/>
    </source>
</evidence>
<evidence type="ECO:0000256" key="1">
    <source>
        <dbReference type="SAM" id="MobiDB-lite"/>
    </source>
</evidence>
<feature type="region of interest" description="Disordered" evidence="1">
    <location>
        <begin position="242"/>
        <end position="266"/>
    </location>
</feature>
<dbReference type="STRING" id="4540.A0A3L6QLB5"/>
<dbReference type="OrthoDB" id="5307922at2759"/>
<dbReference type="EMBL" id="PQIB02000011">
    <property type="protein sequence ID" value="RLM84318.1"/>
    <property type="molecule type" value="Genomic_DNA"/>
</dbReference>
<reference evidence="4" key="1">
    <citation type="journal article" date="2019" name="Nat. Commun.">
        <title>The genome of broomcorn millet.</title>
        <authorList>
            <person name="Zou C."/>
            <person name="Miki D."/>
            <person name="Li D."/>
            <person name="Tang Q."/>
            <person name="Xiao L."/>
            <person name="Rajput S."/>
            <person name="Deng P."/>
            <person name="Jia W."/>
            <person name="Huang R."/>
            <person name="Zhang M."/>
            <person name="Sun Y."/>
            <person name="Hu J."/>
            <person name="Fu X."/>
            <person name="Schnable P.S."/>
            <person name="Li F."/>
            <person name="Zhang H."/>
            <person name="Feng B."/>
            <person name="Zhu X."/>
            <person name="Liu R."/>
            <person name="Schnable J.C."/>
            <person name="Zhu J.-K."/>
            <person name="Zhang H."/>
        </authorList>
    </citation>
    <scope>NUCLEOTIDE SEQUENCE [LARGE SCALE GENOMIC DNA]</scope>
</reference>
<dbReference type="SUPFAM" id="SSF63829">
    <property type="entry name" value="Calcium-dependent phosphotriesterase"/>
    <property type="match status" value="1"/>
</dbReference>
<keyword evidence="2" id="KW-0732">Signal</keyword>
<dbReference type="Gene3D" id="2.120.10.30">
    <property type="entry name" value="TolB, C-terminal domain"/>
    <property type="match status" value="1"/>
</dbReference>
<organism evidence="3 4">
    <name type="scientific">Panicum miliaceum</name>
    <name type="common">Proso millet</name>
    <name type="synonym">Broomcorn millet</name>
    <dbReference type="NCBI Taxonomy" id="4540"/>
    <lineage>
        <taxon>Eukaryota</taxon>
        <taxon>Viridiplantae</taxon>
        <taxon>Streptophyta</taxon>
        <taxon>Embryophyta</taxon>
        <taxon>Tracheophyta</taxon>
        <taxon>Spermatophyta</taxon>
        <taxon>Magnoliopsida</taxon>
        <taxon>Liliopsida</taxon>
        <taxon>Poales</taxon>
        <taxon>Poaceae</taxon>
        <taxon>PACMAD clade</taxon>
        <taxon>Panicoideae</taxon>
        <taxon>Panicodae</taxon>
        <taxon>Paniceae</taxon>
        <taxon>Panicinae</taxon>
        <taxon>Panicum</taxon>
        <taxon>Panicum sect. Panicum</taxon>
    </lineage>
</organism>
<dbReference type="GO" id="GO:0016787">
    <property type="term" value="F:hydrolase activity"/>
    <property type="evidence" value="ECO:0007669"/>
    <property type="project" value="TreeGrafter"/>
</dbReference>
<dbReference type="PANTHER" id="PTHR10426">
    <property type="entry name" value="STRICTOSIDINE SYNTHASE-RELATED"/>
    <property type="match status" value="1"/>
</dbReference>
<dbReference type="InterPro" id="IPR011042">
    <property type="entry name" value="6-blade_b-propeller_TolB-like"/>
</dbReference>
<protein>
    <submittedName>
        <fullName evidence="3">Protein STRICTOSIDINE SYNTHASE-LIKE 10-like</fullName>
    </submittedName>
</protein>
<feature type="signal peptide" evidence="2">
    <location>
        <begin position="1"/>
        <end position="28"/>
    </location>
</feature>
<feature type="chain" id="PRO_5017952171" evidence="2">
    <location>
        <begin position="29"/>
        <end position="278"/>
    </location>
</feature>
<evidence type="ECO:0000256" key="2">
    <source>
        <dbReference type="SAM" id="SignalP"/>
    </source>
</evidence>
<dbReference type="GO" id="GO:0012505">
    <property type="term" value="C:endomembrane system"/>
    <property type="evidence" value="ECO:0007669"/>
    <property type="project" value="TreeGrafter"/>
</dbReference>
<comment type="caution">
    <text evidence="3">The sequence shown here is derived from an EMBL/GenBank/DDBJ whole genome shotgun (WGS) entry which is preliminary data.</text>
</comment>
<proteinExistence type="predicted"/>
<gene>
    <name evidence="3" type="ORF">C2845_PM04G14350</name>
</gene>
<dbReference type="Pfam" id="PF20067">
    <property type="entry name" value="SSL_N"/>
    <property type="match status" value="1"/>
</dbReference>